<proteinExistence type="predicted"/>
<evidence type="ECO:0000313" key="3">
    <source>
        <dbReference type="Proteomes" id="UP001054252"/>
    </source>
</evidence>
<protein>
    <recommendedName>
        <fullName evidence="1">Ubiquitin-like domain-containing protein</fullName>
    </recommendedName>
</protein>
<name>A0AAV5LL93_9ROSI</name>
<dbReference type="Gene3D" id="3.10.20.90">
    <property type="entry name" value="Phosphatidylinositol 3-kinase Catalytic Subunit, Chain A, domain 1"/>
    <property type="match status" value="1"/>
</dbReference>
<gene>
    <name evidence="2" type="ORF">SLEP1_g46133</name>
</gene>
<evidence type="ECO:0000259" key="1">
    <source>
        <dbReference type="Pfam" id="PF00240"/>
    </source>
</evidence>
<dbReference type="Proteomes" id="UP001054252">
    <property type="component" value="Unassembled WGS sequence"/>
</dbReference>
<evidence type="ECO:0000313" key="2">
    <source>
        <dbReference type="EMBL" id="GKV38198.1"/>
    </source>
</evidence>
<dbReference type="AlphaFoldDB" id="A0AAV5LL93"/>
<keyword evidence="3" id="KW-1185">Reference proteome</keyword>
<sequence>MEIYVAYCHLTVPVRVPVTATVLDLKLKMETYLGLSVDKQDVFLGPQPLRLEDENVLQNICQVRDGSTVFLRLKLQVWVKTELERYGLVVYTDNNVLAMKKRLGERYGLKVENRRLALLDPSTNGLLVLDDRTVLHTINIHLREGIEFLLL</sequence>
<feature type="domain" description="Ubiquitin-like" evidence="1">
    <location>
        <begin position="11"/>
        <end position="75"/>
    </location>
</feature>
<accession>A0AAV5LL93</accession>
<dbReference type="SUPFAM" id="SSF54236">
    <property type="entry name" value="Ubiquitin-like"/>
    <property type="match status" value="1"/>
</dbReference>
<reference evidence="2 3" key="1">
    <citation type="journal article" date="2021" name="Commun. Biol.">
        <title>The genome of Shorea leprosula (Dipterocarpaceae) highlights the ecological relevance of drought in aseasonal tropical rainforests.</title>
        <authorList>
            <person name="Ng K.K.S."/>
            <person name="Kobayashi M.J."/>
            <person name="Fawcett J.A."/>
            <person name="Hatakeyama M."/>
            <person name="Paape T."/>
            <person name="Ng C.H."/>
            <person name="Ang C.C."/>
            <person name="Tnah L.H."/>
            <person name="Lee C.T."/>
            <person name="Nishiyama T."/>
            <person name="Sese J."/>
            <person name="O'Brien M.J."/>
            <person name="Copetti D."/>
            <person name="Mohd Noor M.I."/>
            <person name="Ong R.C."/>
            <person name="Putra M."/>
            <person name="Sireger I.Z."/>
            <person name="Indrioko S."/>
            <person name="Kosugi Y."/>
            <person name="Izuno A."/>
            <person name="Isagi Y."/>
            <person name="Lee S.L."/>
            <person name="Shimizu K.K."/>
        </authorList>
    </citation>
    <scope>NUCLEOTIDE SEQUENCE [LARGE SCALE GENOMIC DNA]</scope>
    <source>
        <strain evidence="2">214</strain>
    </source>
</reference>
<dbReference type="InterPro" id="IPR000626">
    <property type="entry name" value="Ubiquitin-like_dom"/>
</dbReference>
<dbReference type="Pfam" id="PF00240">
    <property type="entry name" value="ubiquitin"/>
    <property type="match status" value="1"/>
</dbReference>
<dbReference type="InterPro" id="IPR029071">
    <property type="entry name" value="Ubiquitin-like_domsf"/>
</dbReference>
<comment type="caution">
    <text evidence="2">The sequence shown here is derived from an EMBL/GenBank/DDBJ whole genome shotgun (WGS) entry which is preliminary data.</text>
</comment>
<dbReference type="EMBL" id="BPVZ01000127">
    <property type="protein sequence ID" value="GKV38198.1"/>
    <property type="molecule type" value="Genomic_DNA"/>
</dbReference>
<organism evidence="2 3">
    <name type="scientific">Rubroshorea leprosula</name>
    <dbReference type="NCBI Taxonomy" id="152421"/>
    <lineage>
        <taxon>Eukaryota</taxon>
        <taxon>Viridiplantae</taxon>
        <taxon>Streptophyta</taxon>
        <taxon>Embryophyta</taxon>
        <taxon>Tracheophyta</taxon>
        <taxon>Spermatophyta</taxon>
        <taxon>Magnoliopsida</taxon>
        <taxon>eudicotyledons</taxon>
        <taxon>Gunneridae</taxon>
        <taxon>Pentapetalae</taxon>
        <taxon>rosids</taxon>
        <taxon>malvids</taxon>
        <taxon>Malvales</taxon>
        <taxon>Dipterocarpaceae</taxon>
        <taxon>Rubroshorea</taxon>
    </lineage>
</organism>